<evidence type="ECO:0000256" key="2">
    <source>
        <dbReference type="ARBA" id="ARBA00022679"/>
    </source>
</evidence>
<comment type="similarity">
    <text evidence="1">Belongs to the spermidine/spermine synthase family.</text>
</comment>
<evidence type="ECO:0000256" key="1">
    <source>
        <dbReference type="ARBA" id="ARBA00007867"/>
    </source>
</evidence>
<feature type="transmembrane region" description="Helical" evidence="4">
    <location>
        <begin position="31"/>
        <end position="49"/>
    </location>
</feature>
<dbReference type="InterPro" id="IPR029063">
    <property type="entry name" value="SAM-dependent_MTases_sf"/>
</dbReference>
<dbReference type="InterPro" id="IPR001045">
    <property type="entry name" value="Spermi_synthase"/>
</dbReference>
<dbReference type="AlphaFoldDB" id="A0A6J5YE12"/>
<dbReference type="CDD" id="cd02440">
    <property type="entry name" value="AdoMet_MTases"/>
    <property type="match status" value="1"/>
</dbReference>
<dbReference type="Pfam" id="PF01564">
    <property type="entry name" value="Spermine_synth"/>
    <property type="match status" value="1"/>
</dbReference>
<evidence type="ECO:0000313" key="6">
    <source>
        <dbReference type="EMBL" id="CAB4322846.1"/>
    </source>
</evidence>
<name>A0A6J5YE12_9ZZZZ</name>
<proteinExistence type="inferred from homology"/>
<keyword evidence="4" id="KW-0812">Transmembrane</keyword>
<feature type="transmembrane region" description="Helical" evidence="4">
    <location>
        <begin position="542"/>
        <end position="560"/>
    </location>
</feature>
<reference evidence="6" key="1">
    <citation type="submission" date="2020-05" db="EMBL/GenBank/DDBJ databases">
        <authorList>
            <person name="Chiriac C."/>
            <person name="Salcher M."/>
            <person name="Ghai R."/>
            <person name="Kavagutti S V."/>
        </authorList>
    </citation>
    <scope>NUCLEOTIDE SEQUENCE</scope>
</reference>
<dbReference type="InterPro" id="IPR030374">
    <property type="entry name" value="PABS"/>
</dbReference>
<feature type="transmembrane region" description="Helical" evidence="4">
    <location>
        <begin position="656"/>
        <end position="674"/>
    </location>
</feature>
<feature type="domain" description="PABS" evidence="5">
    <location>
        <begin position="284"/>
        <end position="457"/>
    </location>
</feature>
<feature type="transmembrane region" description="Helical" evidence="4">
    <location>
        <begin position="598"/>
        <end position="620"/>
    </location>
</feature>
<dbReference type="GO" id="GO:0005829">
    <property type="term" value="C:cytosol"/>
    <property type="evidence" value="ECO:0007669"/>
    <property type="project" value="TreeGrafter"/>
</dbReference>
<evidence type="ECO:0000259" key="5">
    <source>
        <dbReference type="PROSITE" id="PS51006"/>
    </source>
</evidence>
<evidence type="ECO:0000256" key="3">
    <source>
        <dbReference type="SAM" id="MobiDB-lite"/>
    </source>
</evidence>
<feature type="transmembrane region" description="Helical" evidence="4">
    <location>
        <begin position="91"/>
        <end position="110"/>
    </location>
</feature>
<gene>
    <name evidence="6" type="ORF">UFOPK1392_00584</name>
</gene>
<feature type="transmembrane region" description="Helical" evidence="4">
    <location>
        <begin position="484"/>
        <end position="504"/>
    </location>
</feature>
<dbReference type="PANTHER" id="PTHR11558">
    <property type="entry name" value="SPERMIDINE/SPERMINE SYNTHASE"/>
    <property type="match status" value="1"/>
</dbReference>
<protein>
    <submittedName>
        <fullName evidence="6">Unannotated protein</fullName>
    </submittedName>
</protein>
<dbReference type="SUPFAM" id="SSF53335">
    <property type="entry name" value="S-adenosyl-L-methionine-dependent methyltransferases"/>
    <property type="match status" value="1"/>
</dbReference>
<keyword evidence="4" id="KW-0472">Membrane</keyword>
<feature type="transmembrane region" description="Helical" evidence="4">
    <location>
        <begin position="130"/>
        <end position="151"/>
    </location>
</feature>
<feature type="transmembrane region" description="Helical" evidence="4">
    <location>
        <begin position="163"/>
        <end position="181"/>
    </location>
</feature>
<dbReference type="GO" id="GO:0004766">
    <property type="term" value="F:spermidine synthase activity"/>
    <property type="evidence" value="ECO:0007669"/>
    <property type="project" value="TreeGrafter"/>
</dbReference>
<accession>A0A6J5YE12</accession>
<feature type="transmembrane region" description="Helical" evidence="4">
    <location>
        <begin position="632"/>
        <end position="650"/>
    </location>
</feature>
<feature type="region of interest" description="Disordered" evidence="3">
    <location>
        <begin position="1"/>
        <end position="21"/>
    </location>
</feature>
<keyword evidence="4" id="KW-1133">Transmembrane helix</keyword>
<dbReference type="EMBL" id="CAEMXZ010000017">
    <property type="protein sequence ID" value="CAB4322846.1"/>
    <property type="molecule type" value="Genomic_DNA"/>
</dbReference>
<evidence type="ECO:0000256" key="4">
    <source>
        <dbReference type="SAM" id="Phobius"/>
    </source>
</evidence>
<feature type="transmembrane region" description="Helical" evidence="4">
    <location>
        <begin position="209"/>
        <end position="226"/>
    </location>
</feature>
<organism evidence="6">
    <name type="scientific">freshwater metagenome</name>
    <dbReference type="NCBI Taxonomy" id="449393"/>
    <lineage>
        <taxon>unclassified sequences</taxon>
        <taxon>metagenomes</taxon>
        <taxon>ecological metagenomes</taxon>
    </lineage>
</organism>
<dbReference type="Gene3D" id="3.40.50.150">
    <property type="entry name" value="Vaccinia Virus protein VP39"/>
    <property type="match status" value="1"/>
</dbReference>
<feature type="transmembrane region" description="Helical" evidence="4">
    <location>
        <begin position="572"/>
        <end position="592"/>
    </location>
</feature>
<dbReference type="PROSITE" id="PS51006">
    <property type="entry name" value="PABS_2"/>
    <property type="match status" value="1"/>
</dbReference>
<keyword evidence="2" id="KW-0808">Transferase</keyword>
<dbReference type="GO" id="GO:0008295">
    <property type="term" value="P:spermidine biosynthetic process"/>
    <property type="evidence" value="ECO:0007669"/>
    <property type="project" value="TreeGrafter"/>
</dbReference>
<sequence>MPDATTDPITSEPNPEQGLPTASPRALRIRLVVLTFLMLFVELALIRWLGGSVVYLSYFSNIVLLGSFLGVGLGFLWAGRSEFSLLRFTPLVLGALVLFVHFVPVTLQAVGTDLIFFGRELKPNGPPREVLLPAIFIVVAAVLACIGDGIARTFRQLANLDAYQFDLIGSIVGIVIFTILAFVGAQPIVWATVTAVILLWALRPKKLGMLALVCLPLIAMLGTLGVESTKPGVVWTPYYKASYAVLGPNGIGVFVNGIPHWFQVDETAEPIYNTIYERRAAITSPKNVLVIGAGSGNDVQKALDEGAEHIDAVEIDRRLLDLAAEYHPKRPYDDPRVTVHVDDGRAFLEQTDQKWDMIVLALPDSLTLVQGASSVRLESFLFTKEAAESYRAHLTDDGVFAMYNNYREFWLVDRYANTLEQTFGTSPCVTHLENRGQAVITVSMQPTSVACPAQDQWIHDASTPAPVNDDRPFPYLKNPSIPSFYLVALGLILLVSLLSVRLVGGPLRGMGAYTDLFFMGVAFLLLETKNVVQFALLFGTTWLVNALVFGGVLVAVLGAVTLSKRIRVQSPWLLYGLLAGSIVINWLIPQHLLLDLPFALRLIVAVVLAFSPIFLANMVFSQRFRDSGDTTTAFAANLIGAMVGGVLEYVSLVVGYRNLMIVALVLYGLAFLFGRRHLASGVSSSAA</sequence>
<dbReference type="PANTHER" id="PTHR11558:SF11">
    <property type="entry name" value="SPERMIDINE SYNTHASE"/>
    <property type="match status" value="1"/>
</dbReference>
<feature type="transmembrane region" description="Helical" evidence="4">
    <location>
        <begin position="55"/>
        <end position="79"/>
    </location>
</feature>